<evidence type="ECO:0000313" key="4">
    <source>
        <dbReference type="Proteomes" id="UP000054770"/>
    </source>
</evidence>
<protein>
    <submittedName>
        <fullName evidence="3">Uncharacterized protein</fullName>
    </submittedName>
</protein>
<reference evidence="3" key="1">
    <citation type="submission" date="2016-01" db="EMBL/GenBank/DDBJ databases">
        <authorList>
            <person name="Peeters C."/>
        </authorList>
    </citation>
    <scope>NUCLEOTIDE SEQUENCE [LARGE SCALE GENOMIC DNA]</scope>
    <source>
        <strain evidence="3">LMG 22940</strain>
    </source>
</reference>
<keyword evidence="2" id="KW-1133">Transmembrane helix</keyword>
<dbReference type="EMBL" id="FCON02000182">
    <property type="protein sequence ID" value="SAL85262.1"/>
    <property type="molecule type" value="Genomic_DNA"/>
</dbReference>
<evidence type="ECO:0000256" key="1">
    <source>
        <dbReference type="SAM" id="Coils"/>
    </source>
</evidence>
<evidence type="ECO:0000313" key="3">
    <source>
        <dbReference type="EMBL" id="SAL85262.1"/>
    </source>
</evidence>
<sequence>MLNNSVRNTTTLETGIATTTTTLTKVAKFKSDYDAVSAVGAGTVTGGTLAVGSWALVSALGSASSGTAIAGLSGAAATNATLAWFGGGALAAGGVGMSGGALVLGGIVAIPLVFVAAKGTHKKAEEIEDEIAKVEATMATLKEQLDAMPDFLSAVKTRRDETTSNVRHSRRMSRA</sequence>
<dbReference type="AlphaFoldDB" id="A0A158KVT0"/>
<evidence type="ECO:0000256" key="2">
    <source>
        <dbReference type="SAM" id="Phobius"/>
    </source>
</evidence>
<comment type="caution">
    <text evidence="3">The sequence shown here is derived from an EMBL/GenBank/DDBJ whole genome shotgun (WGS) entry which is preliminary data.</text>
</comment>
<feature type="coiled-coil region" evidence="1">
    <location>
        <begin position="117"/>
        <end position="144"/>
    </location>
</feature>
<accession>A0A158KVT0</accession>
<keyword evidence="2" id="KW-0812">Transmembrane</keyword>
<keyword evidence="4" id="KW-1185">Reference proteome</keyword>
<keyword evidence="2" id="KW-0472">Membrane</keyword>
<organism evidence="3 4">
    <name type="scientific">Caballeronia choica</name>
    <dbReference type="NCBI Taxonomy" id="326476"/>
    <lineage>
        <taxon>Bacteria</taxon>
        <taxon>Pseudomonadati</taxon>
        <taxon>Pseudomonadota</taxon>
        <taxon>Betaproteobacteria</taxon>
        <taxon>Burkholderiales</taxon>
        <taxon>Burkholderiaceae</taxon>
        <taxon>Caballeronia</taxon>
    </lineage>
</organism>
<dbReference type="Proteomes" id="UP000054770">
    <property type="component" value="Unassembled WGS sequence"/>
</dbReference>
<keyword evidence="1" id="KW-0175">Coiled coil</keyword>
<feature type="transmembrane region" description="Helical" evidence="2">
    <location>
        <begin position="97"/>
        <end position="117"/>
    </location>
</feature>
<gene>
    <name evidence="3" type="ORF">AWB68_07618</name>
</gene>
<dbReference type="RefSeq" id="WP_087649426.1">
    <property type="nucleotide sequence ID" value="NZ_FCON02000182.1"/>
</dbReference>
<name>A0A158KVT0_9BURK</name>
<feature type="transmembrane region" description="Helical" evidence="2">
    <location>
        <begin position="35"/>
        <end position="57"/>
    </location>
</feature>
<proteinExistence type="predicted"/>